<dbReference type="AlphaFoldDB" id="A0A8D2K153"/>
<dbReference type="PANTHER" id="PTHR12138:SF133">
    <property type="entry name" value="SECRETED PROTEIN"/>
    <property type="match status" value="1"/>
</dbReference>
<reference evidence="2" key="2">
    <citation type="submission" date="2025-08" db="UniProtKB">
        <authorList>
            <consortium name="Ensembl"/>
        </authorList>
    </citation>
    <scope>IDENTIFICATION</scope>
</reference>
<dbReference type="PANTHER" id="PTHR12138">
    <property type="entry name" value="PRIMATE-EXPANDED PROTEIN FAMILY"/>
    <property type="match status" value="1"/>
</dbReference>
<name>A0A8D2K153_THEGE</name>
<feature type="region of interest" description="Disordered" evidence="1">
    <location>
        <begin position="72"/>
        <end position="91"/>
    </location>
</feature>
<accession>A0A8D2K153</accession>
<evidence type="ECO:0000313" key="2">
    <source>
        <dbReference type="Ensembl" id="ENSTGEP00000016517.1"/>
    </source>
</evidence>
<sequence length="91" mass="10084">MRLPPHLANFCILVETGFHHVAQAGLELLTSGDLHEHMHNSSCLITGMSHCIRPILIFLKKKLVRHGGSCLSSQAHRATTSNSFSNLRLSR</sequence>
<reference evidence="2" key="3">
    <citation type="submission" date="2025-09" db="UniProtKB">
        <authorList>
            <consortium name="Ensembl"/>
        </authorList>
    </citation>
    <scope>IDENTIFICATION</scope>
</reference>
<protein>
    <submittedName>
        <fullName evidence="2">Uncharacterized protein</fullName>
    </submittedName>
</protein>
<proteinExistence type="predicted"/>
<keyword evidence="3" id="KW-1185">Reference proteome</keyword>
<dbReference type="PRINTS" id="PR02045">
    <property type="entry name" value="F138DOMAIN"/>
</dbReference>
<evidence type="ECO:0000313" key="3">
    <source>
        <dbReference type="Proteomes" id="UP000694411"/>
    </source>
</evidence>
<organism evidence="2 3">
    <name type="scientific">Theropithecus gelada</name>
    <name type="common">Gelada baboon</name>
    <dbReference type="NCBI Taxonomy" id="9565"/>
    <lineage>
        <taxon>Eukaryota</taxon>
        <taxon>Metazoa</taxon>
        <taxon>Chordata</taxon>
        <taxon>Craniata</taxon>
        <taxon>Vertebrata</taxon>
        <taxon>Euteleostomi</taxon>
        <taxon>Mammalia</taxon>
        <taxon>Eutheria</taxon>
        <taxon>Euarchontoglires</taxon>
        <taxon>Primates</taxon>
        <taxon>Haplorrhini</taxon>
        <taxon>Catarrhini</taxon>
        <taxon>Cercopithecidae</taxon>
        <taxon>Cercopithecinae</taxon>
        <taxon>Theropithecus</taxon>
    </lineage>
</organism>
<dbReference type="Proteomes" id="UP000694411">
    <property type="component" value="Chromosome 19"/>
</dbReference>
<dbReference type="Ensembl" id="ENSTGET00000019752.1">
    <property type="protein sequence ID" value="ENSTGEP00000016517.1"/>
    <property type="gene ID" value="ENSTGEG00000013360.1"/>
</dbReference>
<evidence type="ECO:0000256" key="1">
    <source>
        <dbReference type="SAM" id="MobiDB-lite"/>
    </source>
</evidence>
<reference evidence="2" key="1">
    <citation type="submission" date="2018-05" db="EMBL/GenBank/DDBJ databases">
        <title>Whole genome of Theropithecus gelada.</title>
        <authorList>
            <person name="Chiou K.L."/>
            <person name="Snyder-Mackler N."/>
        </authorList>
    </citation>
    <scope>NUCLEOTIDE SEQUENCE [LARGE SCALE GENOMIC DNA]</scope>
</reference>